<evidence type="ECO:0000259" key="6">
    <source>
        <dbReference type="Pfam" id="PF00149"/>
    </source>
</evidence>
<dbReference type="EMBL" id="CP050854">
    <property type="protein sequence ID" value="QTF08725.1"/>
    <property type="molecule type" value="Genomic_DNA"/>
</dbReference>
<evidence type="ECO:0000256" key="1">
    <source>
        <dbReference type="ARBA" id="ARBA00022475"/>
    </source>
</evidence>
<dbReference type="InterPro" id="IPR043461">
    <property type="entry name" value="LpxH-like"/>
</dbReference>
<evidence type="ECO:0000256" key="3">
    <source>
        <dbReference type="ARBA" id="ARBA00022723"/>
    </source>
</evidence>
<organism evidence="7 8">
    <name type="scientific">Brenneria izadpanahii</name>
    <dbReference type="NCBI Taxonomy" id="2722756"/>
    <lineage>
        <taxon>Bacteria</taxon>
        <taxon>Pseudomonadati</taxon>
        <taxon>Pseudomonadota</taxon>
        <taxon>Gammaproteobacteria</taxon>
        <taxon>Enterobacterales</taxon>
        <taxon>Pectobacteriaceae</taxon>
        <taxon>Brenneria</taxon>
    </lineage>
</organism>
<dbReference type="PANTHER" id="PTHR34990:SF2">
    <property type="entry name" value="BLL8164 PROTEIN"/>
    <property type="match status" value="1"/>
</dbReference>
<accession>A0ABX7UTV3</accession>
<dbReference type="SUPFAM" id="SSF56300">
    <property type="entry name" value="Metallo-dependent phosphatases"/>
    <property type="match status" value="1"/>
</dbReference>
<keyword evidence="4" id="KW-0472">Membrane</keyword>
<evidence type="ECO:0000313" key="8">
    <source>
        <dbReference type="Proteomes" id="UP000671960"/>
    </source>
</evidence>
<keyword evidence="1" id="KW-1003">Cell membrane</keyword>
<reference evidence="7 8" key="1">
    <citation type="submission" date="2020-03" db="EMBL/GenBank/DDBJ databases">
        <authorList>
            <person name="Bakhshi Ganjeh M."/>
        </authorList>
    </citation>
    <scope>NUCLEOTIDE SEQUENCE [LARGE SCALE GENOMIC DNA]</scope>
    <source>
        <strain evidence="8">Iran 50</strain>
    </source>
</reference>
<evidence type="ECO:0000313" key="7">
    <source>
        <dbReference type="EMBL" id="QTF08725.1"/>
    </source>
</evidence>
<gene>
    <name evidence="7" type="ORF">HC231_13050</name>
</gene>
<dbReference type="Gene3D" id="3.60.21.10">
    <property type="match status" value="1"/>
</dbReference>
<protein>
    <submittedName>
        <fullName evidence="7">UDP-2,3-diacylglucosamine diphosphatase</fullName>
    </submittedName>
</protein>
<evidence type="ECO:0000256" key="2">
    <source>
        <dbReference type="ARBA" id="ARBA00022519"/>
    </source>
</evidence>
<dbReference type="InterPro" id="IPR029052">
    <property type="entry name" value="Metallo-depent_PP-like"/>
</dbReference>
<keyword evidence="8" id="KW-1185">Reference proteome</keyword>
<name>A0ABX7UTV3_9GAMM</name>
<keyword evidence="5" id="KW-0464">Manganese</keyword>
<sequence length="278" mass="31256">MSPYGRFHSPMRYRSLFLSDLHLGSRGCRADKLLAFLRLHEADHIYLVGDTFDFWHRRAVHWTPHHDFIIDLLRRREQQGVKIVRLPGNHDPLSLTGENIHPQLASLAATVGPVIHKAADKRRYLVLHGDCCDFWHGRSYTVSRLGSGIDWYLRSRQELRRSGRPDGGADEPAPLRLINRVGSILKYRGRIEQRLIALARQNGADGIICGHLHKPALQTRNGIVYANCGDWVSSLSAIAEDTLGRFSLIDWSSCPSLLLSDTATTIPVSEPESETATA</sequence>
<dbReference type="Pfam" id="PF00149">
    <property type="entry name" value="Metallophos"/>
    <property type="match status" value="1"/>
</dbReference>
<evidence type="ECO:0000256" key="5">
    <source>
        <dbReference type="ARBA" id="ARBA00023211"/>
    </source>
</evidence>
<dbReference type="InterPro" id="IPR004843">
    <property type="entry name" value="Calcineurin-like_PHP"/>
</dbReference>
<dbReference type="RefSeq" id="WP_208227064.1">
    <property type="nucleotide sequence ID" value="NZ_CP050854.1"/>
</dbReference>
<proteinExistence type="predicted"/>
<dbReference type="Proteomes" id="UP000671960">
    <property type="component" value="Chromosome"/>
</dbReference>
<dbReference type="PANTHER" id="PTHR34990">
    <property type="entry name" value="UDP-2,3-DIACYLGLUCOSAMINE HYDROLASE-RELATED"/>
    <property type="match status" value="1"/>
</dbReference>
<keyword evidence="3" id="KW-0479">Metal-binding</keyword>
<evidence type="ECO:0000256" key="4">
    <source>
        <dbReference type="ARBA" id="ARBA00023136"/>
    </source>
</evidence>
<dbReference type="CDD" id="cd07398">
    <property type="entry name" value="MPP_YbbF-LpxH"/>
    <property type="match status" value="1"/>
</dbReference>
<feature type="domain" description="Calcineurin-like phosphoesterase" evidence="6">
    <location>
        <begin position="14"/>
        <end position="215"/>
    </location>
</feature>
<keyword evidence="2" id="KW-0997">Cell inner membrane</keyword>